<dbReference type="KEGG" id="hsi:BOX17_03680"/>
<keyword evidence="3" id="KW-1185">Reference proteome</keyword>
<feature type="domain" description="DUF5801" evidence="1">
    <location>
        <begin position="1187"/>
        <end position="1327"/>
    </location>
</feature>
<feature type="domain" description="DUF5801" evidence="1">
    <location>
        <begin position="377"/>
        <end position="523"/>
    </location>
</feature>
<gene>
    <name evidence="2" type="ORF">BOX17_03680</name>
</gene>
<organism evidence="2 3">
    <name type="scientific">Halomonas aestuarii</name>
    <dbReference type="NCBI Taxonomy" id="1897729"/>
    <lineage>
        <taxon>Bacteria</taxon>
        <taxon>Pseudomonadati</taxon>
        <taxon>Pseudomonadota</taxon>
        <taxon>Gammaproteobacteria</taxon>
        <taxon>Oceanospirillales</taxon>
        <taxon>Halomonadaceae</taxon>
        <taxon>Halomonas</taxon>
    </lineage>
</organism>
<evidence type="ECO:0000259" key="1">
    <source>
        <dbReference type="Pfam" id="PF19116"/>
    </source>
</evidence>
<evidence type="ECO:0000313" key="3">
    <source>
        <dbReference type="Proteomes" id="UP000181985"/>
    </source>
</evidence>
<dbReference type="Pfam" id="PF19116">
    <property type="entry name" value="DUF5801"/>
    <property type="match status" value="9"/>
</dbReference>
<sequence>MDGVDSGFDRTSTGNDILLYTDTDNDNIVLGRDEMTDEIVFAIYLTEPAGDPLESSIWVVEYDAIEHDGADQLNDGDGNDHDASYDLANLVYVTAFESQEFSFAGAPPGSNLFMWFGDLDQSIIVTGRDPANQSEGENISSGDTVNTSGNTDTSLGTNGQQVKAGEGLYFTFASGSTSSTPDDYIVPNLSQTEADVEANITPLALTDARGASVTVSQVNPGGNTTVSMRITAYTTDLETGVNFLDGLGDADDVPVLITGVTINGTSVSFTTDGDGVIVSGVKAGDVVGYTTVADHQRVLIENAQPESGKGSNVSFDLGGFALTEVAGDTDEIGSKISFYDDGPGDPTVALSGDDPVGLTFDGGLQPDGNFTGAESSDDTNASPTIAVVDFSDAFTIGNLNDFGADGAGESVVSYALQLAVAEGTASGLTSDGDPIRLYINDDGTLVTGSTAGDEASVAAGNTVFTLALDTTTGVLTQTQSAVIDHGTTDTYEGAYIVDERALANGLVELVASAETTDGDHDVSNVVSSTLDLGGNVRFGDDGPADPTVALSGAEPVGLTFDGGLTDGNFTGTESGDDTSTSTPLVAVVDFSTAFTIGIQDDFGADGGDSTVVSYALQLATGVAEGDPSGLTSGGDPIRLYINDDGTLVTGSTDTSEGAGDGFTVFTLALNATTGVLTQTQSAVIDHGTTDEYEGAYIVDVRELANGLVELVASAETTDSEGDTSGVNSEALDLGGNVRFGDDGPADPTVALSGAEPVGLTFDGGLTDGNFTGTESGDDTSTSTPLVAVVDFSTAFTIGIQDDFGADGGDSTVVSYALQLATGVAEGDPSGLTSGGDPIRLYINDDGTLVTGSTDTSEGAGDGFTVFTLALNATTGVLTQTQSAVIDHGTTDEYEGAYIVDVRELANGLVELVASAETTDSEGDTSGVNSEALDLGGNVRFGDDGPADPTVALSGAEPVGLTFDGGLTDGNFTGTESGDDTSTSTPLVAVVDFSTAFTIGIQDDFGADGGDSTVVSYALQLATGVAEGDPSGLTSGGDPIRLYINDDGTLVTGSTDTSEGAGDGFTVFTLALNATTGVLTQTQSAVIDHGTTDEYEGAYIVDVRELANGLVELVASAETTDSEGDTSGVNSEALDLGGNVRFGDDGPADPTVALSGAEPVGLTFDGGLTDGNFTGTESGDDTSTSTPLVAVVDFSTAFTIGIQDDFGADGGDSTVVSYALQLATGVAEGDPSGLTSGGDPIRLYINDDGTLVTGSTDTSEGAGDGFTVFTLALNATTGVLTQTQSAVIDHGTTDEYEGAYIVDVRELANGLVELVASAETTDSEGDTSGVNSEALDLGGNVRFGDDGPADPTVALSGAEPVGLTFDGGLTDGNFTGTESGDDTSTSTPLVAVVDFSTAFTIGIQDDFGADGGDSTVVSYALQLATGVAEGDPSGLTSGGDPIRLYINDDGTLVTGSTDTSEGAGDGFTVFTLALNATTGVLTQTQSAVIDHGTTDEYEGAYIVDVRELANGLVELVASAETTDSEGDTSGVNSEALDLGGNVRFGDDGPADPTVALSGAEPVGLTFDGGLTDGNFTGTESGDDTSTSTPLVAVVDFSTAFTIGIQDDFGADGGDSTVVSYALQLATGVAEGDPSGLTSGGDPIRLYINDDGTLVTGSTDTSEGAGDGFTVFTLALNATTGVLTQTQSAVIDHGTTDEYEGAYIVDVRELANGLVELVASAETTDSEGDTSGVNSEALDLGGNVRFGDDGPADPTVALSGAEPVGLTFDGGLTDGNFTGTESGDDTSTSTPLVAVVDFSTAFTIGIQDDFGADGGDSTVVSYALQLATGVAEGDPSGLTSGGDPIRLYINDDGTLVTGSTDTSEGAGDGFTVFTLALNATTGVLTQTQSAVIDHGTTDEYEGAYIVDVRELANGLVELVASAETTDSEGDTSGVNSEALDLGGNVRFGDDGPADPTVALSGAEPVGLTFDGGLTDGNFTGTESGDDTSTSTPLVAVVDFSTAFTIGIQDDFGADGGDSTVVSYALQLATGVAEGDPSGLTSGGDPIRLYINDDGTLVTGSTDTSEGAGDGFTVFTLALNATTGVLTQTQSAVIDHGTTDEYEGAYIVDVRELANGLVELVASAETTDSEGDTSGVNSEALDLGGNVRFGDDGPAVTVNDASGTYQAGADGTWSDLPGADGFDSLNVTFDSFEIDANGTQTTSTTNSTFARTGNLSWAGSVTGDFTDDGVINEQTVDFSLTFDPVADTYSIVIDDLPTSTSTFDTSQGTLKAGGPDEVRTLLFGGEPPTDAGNDDIVFFGAVPTAVRSDPAEPVDIDSILDLVVRGELDLTEEEIEALLPLPDLVNPGTQMNVSTAGIGINNNNLDGADEGDGTGAFAGTTITSGDESFVVNPETLVDSVTVYISSTVQGYDTATEDLYYTVYYADGSVSGPILVEELDLTHYANNDTSVPKEAKGGSSFTIESGENQVNQIDAVQFTMGLGTVKIPIISFDVETEFEPEPLAMDFTATLEDGDNDTATDDFTVNLL</sequence>
<feature type="domain" description="DUF5801" evidence="1">
    <location>
        <begin position="1589"/>
        <end position="1729"/>
    </location>
</feature>
<feature type="domain" description="DUF5801" evidence="1">
    <location>
        <begin position="1991"/>
        <end position="2131"/>
    </location>
</feature>
<name>A0A1J0VDT0_9GAMM</name>
<feature type="domain" description="DUF5801" evidence="1">
    <location>
        <begin position="1790"/>
        <end position="1930"/>
    </location>
</feature>
<feature type="domain" description="DUF5801" evidence="1">
    <location>
        <begin position="986"/>
        <end position="1126"/>
    </location>
</feature>
<feature type="domain" description="DUF5801" evidence="1">
    <location>
        <begin position="1388"/>
        <end position="1528"/>
    </location>
</feature>
<feature type="domain" description="DUF5801" evidence="1">
    <location>
        <begin position="785"/>
        <end position="925"/>
    </location>
</feature>
<evidence type="ECO:0000313" key="2">
    <source>
        <dbReference type="EMBL" id="APE30130.1"/>
    </source>
</evidence>
<dbReference type="Proteomes" id="UP000181985">
    <property type="component" value="Chromosome"/>
</dbReference>
<dbReference type="InterPro" id="IPR043824">
    <property type="entry name" value="DUF5801"/>
</dbReference>
<protein>
    <recommendedName>
        <fullName evidence="1">DUF5801 domain-containing protein</fullName>
    </recommendedName>
</protein>
<accession>A0A1J0VDT0</accession>
<proteinExistence type="predicted"/>
<feature type="domain" description="DUF5801" evidence="1">
    <location>
        <begin position="584"/>
        <end position="724"/>
    </location>
</feature>
<reference evidence="3" key="1">
    <citation type="submission" date="2016-11" db="EMBL/GenBank/DDBJ databases">
        <title>Halolamina sediminis sp. nov., an extremely halophilic archaeon isolated from solar salt.</title>
        <authorList>
            <person name="Koh H.-W."/>
            <person name="Rani S."/>
            <person name="Park S.-J."/>
        </authorList>
    </citation>
    <scope>NUCLEOTIDE SEQUENCE [LARGE SCALE GENOMIC DNA]</scope>
    <source>
        <strain evidence="3">Hb3</strain>
    </source>
</reference>
<dbReference type="EMBL" id="CP018139">
    <property type="protein sequence ID" value="APE30130.1"/>
    <property type="molecule type" value="Genomic_DNA"/>
</dbReference>